<dbReference type="Gene3D" id="1.20.58.2220">
    <property type="entry name" value="Formin, FH2 domain"/>
    <property type="match status" value="1"/>
</dbReference>
<evidence type="ECO:0000259" key="6">
    <source>
        <dbReference type="PROSITE" id="PS51444"/>
    </source>
</evidence>
<dbReference type="SUPFAM" id="SSF101447">
    <property type="entry name" value="Formin homology 2 domain (FH2 domain)"/>
    <property type="match status" value="1"/>
</dbReference>
<evidence type="ECO:0000256" key="4">
    <source>
        <dbReference type="SAM" id="Phobius"/>
    </source>
</evidence>
<feature type="domain" description="FH2" evidence="6">
    <location>
        <begin position="410"/>
        <end position="842"/>
    </location>
</feature>
<evidence type="ECO:0000256" key="5">
    <source>
        <dbReference type="SAM" id="SignalP"/>
    </source>
</evidence>
<organism evidence="7 8">
    <name type="scientific">Olea europaea subsp. europaea</name>
    <dbReference type="NCBI Taxonomy" id="158383"/>
    <lineage>
        <taxon>Eukaryota</taxon>
        <taxon>Viridiplantae</taxon>
        <taxon>Streptophyta</taxon>
        <taxon>Embryophyta</taxon>
        <taxon>Tracheophyta</taxon>
        <taxon>Spermatophyta</taxon>
        <taxon>Magnoliopsida</taxon>
        <taxon>eudicotyledons</taxon>
        <taxon>Gunneridae</taxon>
        <taxon>Pentapetalae</taxon>
        <taxon>asterids</taxon>
        <taxon>lamiids</taxon>
        <taxon>Lamiales</taxon>
        <taxon>Oleaceae</taxon>
        <taxon>Oleeae</taxon>
        <taxon>Olea</taxon>
    </lineage>
</organism>
<evidence type="ECO:0000256" key="1">
    <source>
        <dbReference type="ARBA" id="ARBA00025793"/>
    </source>
</evidence>
<gene>
    <name evidence="7" type="ORF">OLEA9_A047277</name>
</gene>
<dbReference type="GO" id="GO:0045010">
    <property type="term" value="P:actin nucleation"/>
    <property type="evidence" value="ECO:0007669"/>
    <property type="project" value="InterPro"/>
</dbReference>
<comment type="similarity">
    <text evidence="1">Belongs to the formin-like family. Class-I subfamily.</text>
</comment>
<feature type="compositionally biased region" description="Polar residues" evidence="3">
    <location>
        <begin position="289"/>
        <end position="302"/>
    </location>
</feature>
<dbReference type="PANTHER" id="PTHR23213">
    <property type="entry name" value="FORMIN-RELATED"/>
    <property type="match status" value="1"/>
</dbReference>
<comment type="caution">
    <text evidence="7">The sequence shown here is derived from an EMBL/GenBank/DDBJ whole genome shotgun (WGS) entry which is preliminary data.</text>
</comment>
<feature type="transmembrane region" description="Helical" evidence="4">
    <location>
        <begin position="234"/>
        <end position="259"/>
    </location>
</feature>
<dbReference type="AlphaFoldDB" id="A0A8S0SUE7"/>
<feature type="region of interest" description="Disordered" evidence="3">
    <location>
        <begin position="289"/>
        <end position="310"/>
    </location>
</feature>
<dbReference type="PROSITE" id="PS51444">
    <property type="entry name" value="FH2"/>
    <property type="match status" value="1"/>
</dbReference>
<dbReference type="OrthoDB" id="1668162at2759"/>
<evidence type="ECO:0000313" key="8">
    <source>
        <dbReference type="Proteomes" id="UP000594638"/>
    </source>
</evidence>
<dbReference type="GO" id="GO:0051015">
    <property type="term" value="F:actin filament binding"/>
    <property type="evidence" value="ECO:0007669"/>
    <property type="project" value="InterPro"/>
</dbReference>
<feature type="compositionally biased region" description="Pro residues" evidence="3">
    <location>
        <begin position="343"/>
        <end position="382"/>
    </location>
</feature>
<evidence type="ECO:0000256" key="3">
    <source>
        <dbReference type="SAM" id="MobiDB-lite"/>
    </source>
</evidence>
<feature type="region of interest" description="Disordered" evidence="3">
    <location>
        <begin position="153"/>
        <end position="192"/>
    </location>
</feature>
<proteinExistence type="inferred from homology"/>
<sequence length="879" mass="97656">MDAGRSRFVAAFLLSLSIFAANNSEGNRKLAESSSENGVSRNFWEFDEDKVEQGWLHCRKELKQSTEAFKNLDLEAKYDATCLVKRIVHKAIGNLPPKDKEIILDCLRQKNSPWSVSIEDTDSRNWYQELFTGWNSVPRRYLRGNRDRVLNPAPAPGPAFAPNLAPAPIHQTPASAPSPTVEPPSPVLQPYAEAPEPFSLPVSIPSRSPPPLAVKRPSLNVTPIPSGKSHKNRMFIVSVIIASSVAGVALIALLLLCYLKSNRNNLEPKDGQRDEKPLLNFCASDISAGSSQKSETIGNPSSKDFKLPSTLNNLSYEDQSFQANTHSSEGNAEASEKTNAKLPLPPGKAAPLPIGPPPPPPKPPAPTPPSPPRGSRPPPNPPKHNNLPKPSLLGPNHQGRTSMGEVSENCADSEASKPKLKPFFWDKVLANPDHSMVWHDIKAGSFQFNEEMMESLFGYVPTNKNKNEHKKDSSSFDSLQFIQIIDSKKAQNLAILLKALNVSTEEVCDAVKEGNELPPELVQTLLKMAPTTDEELKLRLYSGHLSHLGPAEQFLKVMVEIPFAFKRLESLLFMSTLQDEVYTIKESFATLEIACNELRNSRLFLKLLEAVLKTGNRMNDGTYRGGAQAFKLNTLLKLADVKGTDGKTTLLHFVVQEIIRSEGVRAARRLRESQSMSSVKTEDLIEDSSLEIEEYHRNLGLQVVSGLSNELENVRKAALIESDGLGTTVSKLSHSLVKNREFLEMEMKCVEEDSEFYDTLASFIQHSESDITFLLEEEKRIMGLVKNTGDYFHGNAGKGESLHLFVIVRDFLFMLEKVCKEVKSSAKLWGIGKTPRKEALPISPSQESRQESLPDFRQRLFPAIKERHIDDDFSSDDES</sequence>
<keyword evidence="4" id="KW-1133">Transmembrane helix</keyword>
<protein>
    <recommendedName>
        <fullName evidence="2">Formin-like protein</fullName>
    </recommendedName>
</protein>
<dbReference type="InterPro" id="IPR042201">
    <property type="entry name" value="FH2_Formin_sf"/>
</dbReference>
<keyword evidence="4" id="KW-0812">Transmembrane</keyword>
<dbReference type="PANTHER" id="PTHR23213:SF391">
    <property type="entry name" value="FORMIN-LIKE PROTEIN"/>
    <property type="match status" value="1"/>
</dbReference>
<evidence type="ECO:0000313" key="7">
    <source>
        <dbReference type="EMBL" id="CAA2995090.1"/>
    </source>
</evidence>
<accession>A0A8S0SUE7</accession>
<keyword evidence="5" id="KW-0732">Signal</keyword>
<keyword evidence="4" id="KW-0472">Membrane</keyword>
<dbReference type="InterPro" id="IPR027643">
    <property type="entry name" value="Formin-like_plant"/>
</dbReference>
<dbReference type="EMBL" id="CACTIH010005489">
    <property type="protein sequence ID" value="CAA2995090.1"/>
    <property type="molecule type" value="Genomic_DNA"/>
</dbReference>
<feature type="signal peptide" evidence="5">
    <location>
        <begin position="1"/>
        <end position="24"/>
    </location>
</feature>
<feature type="compositionally biased region" description="Low complexity" evidence="3">
    <location>
        <begin position="383"/>
        <end position="393"/>
    </location>
</feature>
<dbReference type="SMART" id="SM00498">
    <property type="entry name" value="FH2"/>
    <property type="match status" value="1"/>
</dbReference>
<feature type="chain" id="PRO_5035914669" description="Formin-like protein" evidence="5">
    <location>
        <begin position="25"/>
        <end position="879"/>
    </location>
</feature>
<dbReference type="Pfam" id="PF02181">
    <property type="entry name" value="FH2"/>
    <property type="match status" value="1"/>
</dbReference>
<keyword evidence="8" id="KW-1185">Reference proteome</keyword>
<dbReference type="InterPro" id="IPR015425">
    <property type="entry name" value="FH2_Formin"/>
</dbReference>
<feature type="region of interest" description="Disordered" evidence="3">
    <location>
        <begin position="322"/>
        <end position="415"/>
    </location>
</feature>
<dbReference type="Gramene" id="OE9A047277T1">
    <property type="protein sequence ID" value="OE9A047277C1"/>
    <property type="gene ID" value="OE9A047277"/>
</dbReference>
<reference evidence="7 8" key="1">
    <citation type="submission" date="2019-12" db="EMBL/GenBank/DDBJ databases">
        <authorList>
            <person name="Alioto T."/>
            <person name="Alioto T."/>
            <person name="Gomez Garrido J."/>
        </authorList>
    </citation>
    <scope>NUCLEOTIDE SEQUENCE [LARGE SCALE GENOMIC DNA]</scope>
</reference>
<evidence type="ECO:0000256" key="2">
    <source>
        <dbReference type="RuleBase" id="RU361260"/>
    </source>
</evidence>
<name>A0A8S0SUE7_OLEEU</name>
<dbReference type="Proteomes" id="UP000594638">
    <property type="component" value="Unassembled WGS sequence"/>
</dbReference>